<comment type="caution">
    <text evidence="1">The sequence shown here is derived from an EMBL/GenBank/DDBJ whole genome shotgun (WGS) entry which is preliminary data.</text>
</comment>
<proteinExistence type="predicted"/>
<organism evidence="1 2">
    <name type="scientific">Microvirga flocculans</name>
    <dbReference type="NCBI Taxonomy" id="217168"/>
    <lineage>
        <taxon>Bacteria</taxon>
        <taxon>Pseudomonadati</taxon>
        <taxon>Pseudomonadota</taxon>
        <taxon>Alphaproteobacteria</taxon>
        <taxon>Hyphomicrobiales</taxon>
        <taxon>Methylobacteriaceae</taxon>
        <taxon>Microvirga</taxon>
    </lineage>
</organism>
<keyword evidence="2" id="KW-1185">Reference proteome</keyword>
<dbReference type="AlphaFoldDB" id="A0A7W6IDB1"/>
<feature type="non-terminal residue" evidence="1">
    <location>
        <position position="1"/>
    </location>
</feature>
<name>A0A7W6IDB1_9HYPH</name>
<sequence>LAFERRILNALGPDAKNLLTAIAKLENIFEEKGAA</sequence>
<dbReference type="EMBL" id="JACIDC010000002">
    <property type="protein sequence ID" value="MBB4039351.1"/>
    <property type="molecule type" value="Genomic_DNA"/>
</dbReference>
<reference evidence="1 2" key="1">
    <citation type="submission" date="2020-08" db="EMBL/GenBank/DDBJ databases">
        <title>Genomic Encyclopedia of Type Strains, Phase IV (KMG-IV): sequencing the most valuable type-strain genomes for metagenomic binning, comparative biology and taxonomic classification.</title>
        <authorList>
            <person name="Goeker M."/>
        </authorList>
    </citation>
    <scope>NUCLEOTIDE SEQUENCE [LARGE SCALE GENOMIC DNA]</scope>
    <source>
        <strain evidence="1 2">DSM 15743</strain>
    </source>
</reference>
<evidence type="ECO:0000313" key="1">
    <source>
        <dbReference type="EMBL" id="MBB4039351.1"/>
    </source>
</evidence>
<accession>A0A7W6IDB1</accession>
<gene>
    <name evidence="1" type="ORF">GGR34_000986</name>
</gene>
<dbReference type="Proteomes" id="UP000519439">
    <property type="component" value="Unassembled WGS sequence"/>
</dbReference>
<evidence type="ECO:0000313" key="2">
    <source>
        <dbReference type="Proteomes" id="UP000519439"/>
    </source>
</evidence>
<protein>
    <submittedName>
        <fullName evidence="1">Uncharacterized protein</fullName>
    </submittedName>
</protein>